<dbReference type="RefSeq" id="WP_035913469.1">
    <property type="nucleotide sequence ID" value="NZ_AVPJ01000003.1"/>
</dbReference>
<protein>
    <recommendedName>
        <fullName evidence="3">VWFA domain-containing protein</fullName>
    </recommendedName>
</protein>
<evidence type="ECO:0000313" key="4">
    <source>
        <dbReference type="EMBL" id="KGN33968.1"/>
    </source>
</evidence>
<dbReference type="Gene3D" id="2.60.40.10">
    <property type="entry name" value="Immunoglobulins"/>
    <property type="match status" value="1"/>
</dbReference>
<feature type="chain" id="PRO_5001964202" description="VWFA domain-containing protein" evidence="2">
    <location>
        <begin position="32"/>
        <end position="589"/>
    </location>
</feature>
<dbReference type="SUPFAM" id="SSF53300">
    <property type="entry name" value="vWA-like"/>
    <property type="match status" value="1"/>
</dbReference>
<keyword evidence="5" id="KW-1185">Reference proteome</keyword>
<accession>A0A0A0JA20</accession>
<dbReference type="PROSITE" id="PS51318">
    <property type="entry name" value="TAT"/>
    <property type="match status" value="1"/>
</dbReference>
<evidence type="ECO:0000256" key="2">
    <source>
        <dbReference type="SAM" id="SignalP"/>
    </source>
</evidence>
<dbReference type="GO" id="GO:0005975">
    <property type="term" value="P:carbohydrate metabolic process"/>
    <property type="evidence" value="ECO:0007669"/>
    <property type="project" value="UniProtKB-ARBA"/>
</dbReference>
<dbReference type="Proteomes" id="UP000030002">
    <property type="component" value="Unassembled WGS sequence"/>
</dbReference>
<proteinExistence type="predicted"/>
<dbReference type="InterPro" id="IPR006311">
    <property type="entry name" value="TAT_signal"/>
</dbReference>
<dbReference type="InterPro" id="IPR008964">
    <property type="entry name" value="Invasin/intimin_cell_adhesion"/>
</dbReference>
<feature type="domain" description="VWFA" evidence="3">
    <location>
        <begin position="84"/>
        <end position="288"/>
    </location>
</feature>
<feature type="compositionally biased region" description="Low complexity" evidence="1">
    <location>
        <begin position="478"/>
        <end position="487"/>
    </location>
</feature>
<sequence>MKSAARARRRACLTSGAALAVAALVAPAAMAGTQSGNLPNGAEITVGVTSPVDGDSFIVPAGDTTVDVPLSGTASIATGAPNTSWIYVVDISGSTVNLMCDSTRTILACEQVAVKGLNDLVVTDGSALESAVVAFGTSAEPADMDPAAGEQRFTPPSGSNVDTVIDSLTPGTIGQFTAKNVGTSTNFAAALAAADTAVQAATGTQVNVVFLSDGISEAGSLAAFNTALNSVAAGATIYPFAVGAAASCTVGTLGNLQAMATASGTTCEHVTNPANLPDVIKNVTATSLTGLTVTLDGNPVAATTSTALPTAGPADITWTAPGNDLAPGTHEVCATASGLGPASDDTATGSVTRCESFSVFGFALTPPTATNELGSDDTHTVTATVTGPASDLGGHKVDFSISAGPNAGDSGTCAPASCETNASGVVTFTYTVPVEPDSLGTDTITAVGHIDGHDATRTASKLWQDTTPPVAQCVPSTNPGGNEPQAPGNGGQGQNQDGFYRLVATDDVWPASDLDLFVKDDGSSTTWGPFAVDTDIKYVEANGANPSQKPGSGAVEWNLKGKGDAEVYAIDGSGNRSASVKCLVPNAPQ</sequence>
<dbReference type="InterPro" id="IPR002035">
    <property type="entry name" value="VWF_A"/>
</dbReference>
<dbReference type="Gene3D" id="3.40.50.410">
    <property type="entry name" value="von Willebrand factor, type A domain"/>
    <property type="match status" value="1"/>
</dbReference>
<dbReference type="OrthoDB" id="2751008at2"/>
<dbReference type="STRING" id="1385520.N802_08415"/>
<gene>
    <name evidence="4" type="ORF">N802_08415</name>
</gene>
<name>A0A0A0JA20_9MICO</name>
<evidence type="ECO:0000256" key="1">
    <source>
        <dbReference type="SAM" id="MobiDB-lite"/>
    </source>
</evidence>
<feature type="region of interest" description="Disordered" evidence="1">
    <location>
        <begin position="140"/>
        <end position="159"/>
    </location>
</feature>
<keyword evidence="2" id="KW-0732">Signal</keyword>
<dbReference type="InterPro" id="IPR013783">
    <property type="entry name" value="Ig-like_fold"/>
</dbReference>
<dbReference type="EMBL" id="AVPJ01000003">
    <property type="protein sequence ID" value="KGN33968.1"/>
    <property type="molecule type" value="Genomic_DNA"/>
</dbReference>
<feature type="signal peptide" evidence="2">
    <location>
        <begin position="1"/>
        <end position="31"/>
    </location>
</feature>
<dbReference type="InterPro" id="IPR036465">
    <property type="entry name" value="vWFA_dom_sf"/>
</dbReference>
<comment type="caution">
    <text evidence="4">The sequence shown here is derived from an EMBL/GenBank/DDBJ whole genome shotgun (WGS) entry which is preliminary data.</text>
</comment>
<organism evidence="4 5">
    <name type="scientific">Knoellia sinensis KCTC 19936</name>
    <dbReference type="NCBI Taxonomy" id="1385520"/>
    <lineage>
        <taxon>Bacteria</taxon>
        <taxon>Bacillati</taxon>
        <taxon>Actinomycetota</taxon>
        <taxon>Actinomycetes</taxon>
        <taxon>Micrococcales</taxon>
        <taxon>Intrasporangiaceae</taxon>
        <taxon>Knoellia</taxon>
    </lineage>
</organism>
<evidence type="ECO:0000259" key="3">
    <source>
        <dbReference type="PROSITE" id="PS50234"/>
    </source>
</evidence>
<feature type="region of interest" description="Disordered" evidence="1">
    <location>
        <begin position="470"/>
        <end position="497"/>
    </location>
</feature>
<dbReference type="PROSITE" id="PS50234">
    <property type="entry name" value="VWFA"/>
    <property type="match status" value="1"/>
</dbReference>
<dbReference type="AlphaFoldDB" id="A0A0A0JA20"/>
<reference evidence="4 5" key="1">
    <citation type="submission" date="2013-08" db="EMBL/GenBank/DDBJ databases">
        <title>The genome sequence of Knoellia sinensis.</title>
        <authorList>
            <person name="Zhu W."/>
            <person name="Wang G."/>
        </authorList>
    </citation>
    <scope>NUCLEOTIDE SEQUENCE [LARGE SCALE GENOMIC DNA]</scope>
    <source>
        <strain evidence="4 5">KCTC 19936</strain>
    </source>
</reference>
<dbReference type="SUPFAM" id="SSF49373">
    <property type="entry name" value="Invasin/intimin cell-adhesion fragments"/>
    <property type="match status" value="1"/>
</dbReference>
<evidence type="ECO:0000313" key="5">
    <source>
        <dbReference type="Proteomes" id="UP000030002"/>
    </source>
</evidence>
<dbReference type="eggNOG" id="COG2304">
    <property type="taxonomic scope" value="Bacteria"/>
</dbReference>